<feature type="domain" description="S-adenosylmethionine-dependent methyltransferase" evidence="8">
    <location>
        <begin position="172"/>
        <end position="377"/>
    </location>
</feature>
<evidence type="ECO:0000256" key="5">
    <source>
        <dbReference type="ARBA" id="ARBA00022679"/>
    </source>
</evidence>
<keyword evidence="4 10" id="KW-0489">Methyltransferase</keyword>
<dbReference type="GO" id="GO:0006364">
    <property type="term" value="P:rRNA processing"/>
    <property type="evidence" value="ECO:0007669"/>
    <property type="project" value="UniProtKB-KW"/>
</dbReference>
<comment type="similarity">
    <text evidence="7">Belongs to the methyltransferase superfamily. RlmI family.</text>
</comment>
<accession>A0A4R5LVZ7</accession>
<protein>
    <submittedName>
        <fullName evidence="10">Class I SAM-dependent rRNA methyltransferase</fullName>
    </submittedName>
</protein>
<dbReference type="Pfam" id="PF17785">
    <property type="entry name" value="PUA_3"/>
    <property type="match status" value="1"/>
</dbReference>
<dbReference type="GO" id="GO:0032259">
    <property type="term" value="P:methylation"/>
    <property type="evidence" value="ECO:0007669"/>
    <property type="project" value="UniProtKB-KW"/>
</dbReference>
<name>A0A4R5LVZ7_9GAMM</name>
<evidence type="ECO:0000256" key="2">
    <source>
        <dbReference type="ARBA" id="ARBA00022490"/>
    </source>
</evidence>
<dbReference type="CDD" id="cd11572">
    <property type="entry name" value="RlmI_M_like"/>
    <property type="match status" value="1"/>
</dbReference>
<dbReference type="InterPro" id="IPR019614">
    <property type="entry name" value="SAM-dep_methyl-trfase"/>
</dbReference>
<dbReference type="InterPro" id="IPR029063">
    <property type="entry name" value="SAM-dependent_MTases_sf"/>
</dbReference>
<keyword evidence="11" id="KW-1185">Reference proteome</keyword>
<keyword evidence="2" id="KW-0963">Cytoplasm</keyword>
<reference evidence="10 11" key="1">
    <citation type="submission" date="2019-03" db="EMBL/GenBank/DDBJ databases">
        <title>Seongchinamella monodicae gen. nov., sp. nov., a novel member of the Gammaproteobacteria isolated from a tidal mudflat of beach.</title>
        <authorList>
            <person name="Yang H.G."/>
            <person name="Kang J.W."/>
            <person name="Lee S.D."/>
        </authorList>
    </citation>
    <scope>NUCLEOTIDE SEQUENCE [LARGE SCALE GENOMIC DNA]</scope>
    <source>
        <strain evidence="10 11">GH4-78</strain>
    </source>
</reference>
<evidence type="ECO:0000256" key="6">
    <source>
        <dbReference type="ARBA" id="ARBA00022691"/>
    </source>
</evidence>
<dbReference type="InterPro" id="IPR036974">
    <property type="entry name" value="PUA_sf"/>
</dbReference>
<dbReference type="InterPro" id="IPR041532">
    <property type="entry name" value="RlmI-like_PUA"/>
</dbReference>
<dbReference type="PANTHER" id="PTHR42873">
    <property type="entry name" value="RIBOSOMAL RNA LARGE SUBUNIT METHYLTRANSFERASE"/>
    <property type="match status" value="1"/>
</dbReference>
<dbReference type="OrthoDB" id="9805492at2"/>
<dbReference type="Gene3D" id="3.40.50.150">
    <property type="entry name" value="Vaccinia Virus protein VP39"/>
    <property type="match status" value="1"/>
</dbReference>
<comment type="caution">
    <text evidence="10">The sequence shown here is derived from an EMBL/GenBank/DDBJ whole genome shotgun (WGS) entry which is preliminary data.</text>
</comment>
<dbReference type="InterPro" id="IPR015947">
    <property type="entry name" value="PUA-like_sf"/>
</dbReference>
<evidence type="ECO:0000256" key="4">
    <source>
        <dbReference type="ARBA" id="ARBA00022603"/>
    </source>
</evidence>
<gene>
    <name evidence="10" type="ORF">E2F43_04825</name>
</gene>
<sequence>MTAFADLYLRQGADRRLRAGHLWVYSNEIDSKRNTLANYQAGDLVRVLDTQGRLLGSAYMEPQSLICARLYAPGEERALDGEFFTRRLQRALQGREIAFDQPFYRLVYGDSDLLPGVVIDRFGPQLVVQFNNAGIERYRQPLLQALQALLQPEGILLRGDSRARRESGLEESAEVVFGQVPERVPLEENGVQFLAPVHAGQKTGWFYDHRMSRARLAPWVAGRSVLDVYSYIGGWGIQAAAFGARQVSCLDSSAVALEGVMRNAELNGLADKVTVRQGSAPETMKQMIGEGLSFDVVILDPPAFIQRRKDLKKGIAAYRRINELGLRLLAPGGLLVSGSCSMHLGRADLMSALQQAAVRAGCQLRVVEQGAQGPDHPIHPGIPETEYLKAIFARRD</sequence>
<dbReference type="Proteomes" id="UP000295554">
    <property type="component" value="Unassembled WGS sequence"/>
</dbReference>
<evidence type="ECO:0000313" key="11">
    <source>
        <dbReference type="Proteomes" id="UP000295554"/>
    </source>
</evidence>
<dbReference type="GO" id="GO:0005737">
    <property type="term" value="C:cytoplasm"/>
    <property type="evidence" value="ECO:0007669"/>
    <property type="project" value="UniProtKB-SubCell"/>
</dbReference>
<keyword evidence="5 10" id="KW-0808">Transferase</keyword>
<dbReference type="Gene3D" id="2.30.130.10">
    <property type="entry name" value="PUA domain"/>
    <property type="match status" value="1"/>
</dbReference>
<dbReference type="CDD" id="cd21153">
    <property type="entry name" value="PUA_RlmI"/>
    <property type="match status" value="1"/>
</dbReference>
<evidence type="ECO:0000259" key="9">
    <source>
        <dbReference type="Pfam" id="PF17785"/>
    </source>
</evidence>
<dbReference type="CDD" id="cd02440">
    <property type="entry name" value="AdoMet_MTases"/>
    <property type="match status" value="1"/>
</dbReference>
<evidence type="ECO:0000256" key="3">
    <source>
        <dbReference type="ARBA" id="ARBA00022552"/>
    </source>
</evidence>
<evidence type="ECO:0000259" key="8">
    <source>
        <dbReference type="Pfam" id="PF10672"/>
    </source>
</evidence>
<dbReference type="AlphaFoldDB" id="A0A4R5LVZ7"/>
<dbReference type="GO" id="GO:0008168">
    <property type="term" value="F:methyltransferase activity"/>
    <property type="evidence" value="ECO:0007669"/>
    <property type="project" value="UniProtKB-KW"/>
</dbReference>
<evidence type="ECO:0000256" key="7">
    <source>
        <dbReference type="ARBA" id="ARBA00038091"/>
    </source>
</evidence>
<organism evidence="10 11">
    <name type="scientific">Seongchinamella unica</name>
    <dbReference type="NCBI Taxonomy" id="2547392"/>
    <lineage>
        <taxon>Bacteria</taxon>
        <taxon>Pseudomonadati</taxon>
        <taxon>Pseudomonadota</taxon>
        <taxon>Gammaproteobacteria</taxon>
        <taxon>Cellvibrionales</taxon>
        <taxon>Halieaceae</taxon>
        <taxon>Seongchinamella</taxon>
    </lineage>
</organism>
<dbReference type="SUPFAM" id="SSF88697">
    <property type="entry name" value="PUA domain-like"/>
    <property type="match status" value="1"/>
</dbReference>
<evidence type="ECO:0000313" key="10">
    <source>
        <dbReference type="EMBL" id="TDG15557.1"/>
    </source>
</evidence>
<proteinExistence type="inferred from homology"/>
<keyword evidence="6" id="KW-0949">S-adenosyl-L-methionine</keyword>
<dbReference type="Gene3D" id="3.30.750.80">
    <property type="entry name" value="RNA methyltransferase domain (HRMD) like"/>
    <property type="match status" value="1"/>
</dbReference>
<evidence type="ECO:0000256" key="1">
    <source>
        <dbReference type="ARBA" id="ARBA00004496"/>
    </source>
</evidence>
<feature type="domain" description="RlmI-like PUA" evidence="9">
    <location>
        <begin position="8"/>
        <end position="71"/>
    </location>
</feature>
<dbReference type="RefSeq" id="WP_133210132.1">
    <property type="nucleotide sequence ID" value="NZ_SMSE01000001.1"/>
</dbReference>
<dbReference type="EMBL" id="SMSE01000001">
    <property type="protein sequence ID" value="TDG15557.1"/>
    <property type="molecule type" value="Genomic_DNA"/>
</dbReference>
<keyword evidence="3" id="KW-0698">rRNA processing</keyword>
<dbReference type="PANTHER" id="PTHR42873:SF1">
    <property type="entry name" value="S-ADENOSYLMETHIONINE-DEPENDENT METHYLTRANSFERASE DOMAIN-CONTAINING PROTEIN"/>
    <property type="match status" value="1"/>
</dbReference>
<dbReference type="Pfam" id="PF10672">
    <property type="entry name" value="Methyltrans_SAM"/>
    <property type="match status" value="1"/>
</dbReference>
<comment type="subcellular location">
    <subcellularLocation>
        <location evidence="1">Cytoplasm</location>
    </subcellularLocation>
</comment>
<dbReference type="GO" id="GO:0003723">
    <property type="term" value="F:RNA binding"/>
    <property type="evidence" value="ECO:0007669"/>
    <property type="project" value="InterPro"/>
</dbReference>
<dbReference type="SUPFAM" id="SSF53335">
    <property type="entry name" value="S-adenosyl-L-methionine-dependent methyltransferases"/>
    <property type="match status" value="1"/>
</dbReference>
<dbReference type="PROSITE" id="PS50890">
    <property type="entry name" value="PUA"/>
    <property type="match status" value="1"/>
</dbReference>